<dbReference type="PANTHER" id="PTHR43792">
    <property type="entry name" value="GNAT FAMILY, PUTATIVE (AFU_ORTHOLOGUE AFUA_3G00765)-RELATED-RELATED"/>
    <property type="match status" value="1"/>
</dbReference>
<dbReference type="RefSeq" id="XP_045954686.1">
    <property type="nucleotide sequence ID" value="XM_046100715.1"/>
</dbReference>
<dbReference type="GO" id="GO:0016747">
    <property type="term" value="F:acyltransferase activity, transferring groups other than amino-acyl groups"/>
    <property type="evidence" value="ECO:0007669"/>
    <property type="project" value="InterPro"/>
</dbReference>
<evidence type="ECO:0000313" key="3">
    <source>
        <dbReference type="Proteomes" id="UP000758603"/>
    </source>
</evidence>
<evidence type="ECO:0000259" key="1">
    <source>
        <dbReference type="PROSITE" id="PS51186"/>
    </source>
</evidence>
<comment type="caution">
    <text evidence="2">The sequence shown here is derived from an EMBL/GenBank/DDBJ whole genome shotgun (WGS) entry which is preliminary data.</text>
</comment>
<sequence>MAISEKPLQPLEVKYEHEDYEKLGIMPWFNYLINLPERPLPSNTDRPQIKTERLLVRPFLPSDAEAFHSLRSVAAIQTHSTTRGRTDHDIQESRDNIEKFQSEDQHHWYFGAFLQSTGELIGEGGLPDLDGWRSGRPEGEILIKPGYQRQGYGTELWKAVTETYWELPREKRRYQLCPAFVSAEKEPGDEVADAIGFVWEDTNTAARRFFGKLLGQASLEAAGFFVDYDRREGREGNLVRWEGTLAGNPRGE</sequence>
<name>A0A9P8UDZ7_9PEZI</name>
<dbReference type="Pfam" id="PF13302">
    <property type="entry name" value="Acetyltransf_3"/>
    <property type="match status" value="1"/>
</dbReference>
<dbReference type="OrthoDB" id="4072826at2759"/>
<dbReference type="Gene3D" id="3.40.630.30">
    <property type="match status" value="1"/>
</dbReference>
<organism evidence="2 3">
    <name type="scientific">Truncatella angustata</name>
    <dbReference type="NCBI Taxonomy" id="152316"/>
    <lineage>
        <taxon>Eukaryota</taxon>
        <taxon>Fungi</taxon>
        <taxon>Dikarya</taxon>
        <taxon>Ascomycota</taxon>
        <taxon>Pezizomycotina</taxon>
        <taxon>Sordariomycetes</taxon>
        <taxon>Xylariomycetidae</taxon>
        <taxon>Amphisphaeriales</taxon>
        <taxon>Sporocadaceae</taxon>
        <taxon>Truncatella</taxon>
    </lineage>
</organism>
<dbReference type="AlphaFoldDB" id="A0A9P8UDZ7"/>
<dbReference type="PANTHER" id="PTHR43792:SF1">
    <property type="entry name" value="N-ACETYLTRANSFERASE DOMAIN-CONTAINING PROTEIN"/>
    <property type="match status" value="1"/>
</dbReference>
<feature type="domain" description="N-acetyltransferase" evidence="1">
    <location>
        <begin position="54"/>
        <end position="246"/>
    </location>
</feature>
<proteinExistence type="predicted"/>
<dbReference type="Proteomes" id="UP000758603">
    <property type="component" value="Unassembled WGS sequence"/>
</dbReference>
<accession>A0A9P8UDZ7</accession>
<dbReference type="GeneID" id="70129607"/>
<keyword evidence="3" id="KW-1185">Reference proteome</keyword>
<reference evidence="2" key="1">
    <citation type="journal article" date="2021" name="Nat. Commun.">
        <title>Genetic determinants of endophytism in the Arabidopsis root mycobiome.</title>
        <authorList>
            <person name="Mesny F."/>
            <person name="Miyauchi S."/>
            <person name="Thiergart T."/>
            <person name="Pickel B."/>
            <person name="Atanasova L."/>
            <person name="Karlsson M."/>
            <person name="Huettel B."/>
            <person name="Barry K.W."/>
            <person name="Haridas S."/>
            <person name="Chen C."/>
            <person name="Bauer D."/>
            <person name="Andreopoulos W."/>
            <person name="Pangilinan J."/>
            <person name="LaButti K."/>
            <person name="Riley R."/>
            <person name="Lipzen A."/>
            <person name="Clum A."/>
            <person name="Drula E."/>
            <person name="Henrissat B."/>
            <person name="Kohler A."/>
            <person name="Grigoriev I.V."/>
            <person name="Martin F.M."/>
            <person name="Hacquard S."/>
        </authorList>
    </citation>
    <scope>NUCLEOTIDE SEQUENCE</scope>
    <source>
        <strain evidence="2">MPI-SDFR-AT-0073</strain>
    </source>
</reference>
<dbReference type="InterPro" id="IPR016181">
    <property type="entry name" value="Acyl_CoA_acyltransferase"/>
</dbReference>
<dbReference type="InterPro" id="IPR000182">
    <property type="entry name" value="GNAT_dom"/>
</dbReference>
<protein>
    <submittedName>
        <fullName evidence="2">Acyl-CoA N-acyltransferase</fullName>
    </submittedName>
</protein>
<gene>
    <name evidence="2" type="ORF">BKA67DRAFT_539989</name>
</gene>
<dbReference type="InterPro" id="IPR051531">
    <property type="entry name" value="N-acetyltransferase"/>
</dbReference>
<dbReference type="PROSITE" id="PS51186">
    <property type="entry name" value="GNAT"/>
    <property type="match status" value="1"/>
</dbReference>
<dbReference type="EMBL" id="JAGPXC010000008">
    <property type="protein sequence ID" value="KAH6648174.1"/>
    <property type="molecule type" value="Genomic_DNA"/>
</dbReference>
<dbReference type="SUPFAM" id="SSF55729">
    <property type="entry name" value="Acyl-CoA N-acyltransferases (Nat)"/>
    <property type="match status" value="1"/>
</dbReference>
<evidence type="ECO:0000313" key="2">
    <source>
        <dbReference type="EMBL" id="KAH6648174.1"/>
    </source>
</evidence>